<evidence type="ECO:0000313" key="3">
    <source>
        <dbReference type="EMBL" id="KAE8240212.1"/>
    </source>
</evidence>
<keyword evidence="2" id="KW-1133">Transmembrane helix</keyword>
<keyword evidence="4" id="KW-1185">Reference proteome</keyword>
<dbReference type="AlphaFoldDB" id="A0A8T8SH07"/>
<organism evidence="3 4">
    <name type="scientific">Tilletia indica</name>
    <dbReference type="NCBI Taxonomy" id="43049"/>
    <lineage>
        <taxon>Eukaryota</taxon>
        <taxon>Fungi</taxon>
        <taxon>Dikarya</taxon>
        <taxon>Basidiomycota</taxon>
        <taxon>Ustilaginomycotina</taxon>
        <taxon>Exobasidiomycetes</taxon>
        <taxon>Tilletiales</taxon>
        <taxon>Tilletiaceae</taxon>
        <taxon>Tilletia</taxon>
    </lineage>
</organism>
<evidence type="ECO:0000256" key="1">
    <source>
        <dbReference type="SAM" id="MobiDB-lite"/>
    </source>
</evidence>
<keyword evidence="2" id="KW-0812">Transmembrane</keyword>
<protein>
    <submittedName>
        <fullName evidence="3">Uncharacterized protein</fullName>
    </submittedName>
</protein>
<sequence length="211" mass="22239">MPARSRRYISNRQRDHHWQAERHLNCVESTTLNHGAGVTSDESQPLREDPQVAKGVVPVLLCRPASTRTASRSSRPPTSSTSRTRSFKASRAYSTALTLGAIAAIIAATAKTPDSSIKAAFHHSPGLLPGLTVSLGGVIVGATDSIAVISFVGLQLRLAPMMSVFSTPSFPTVRLALLASPTAVISLASSEVLSSSPSAETNHIHLDPPQS</sequence>
<reference evidence="3" key="2">
    <citation type="journal article" date="2019" name="IMA Fungus">
        <title>Genome sequencing and comparison of five Tilletia species to identify candidate genes for the detection of regulated species infecting wheat.</title>
        <authorList>
            <person name="Nguyen H.D.T."/>
            <person name="Sultana T."/>
            <person name="Kesanakurti P."/>
            <person name="Hambleton S."/>
        </authorList>
    </citation>
    <scope>NUCLEOTIDE SEQUENCE</scope>
    <source>
        <strain evidence="3">DAOMC 236416</strain>
    </source>
</reference>
<feature type="transmembrane region" description="Helical" evidence="2">
    <location>
        <begin position="92"/>
        <end position="110"/>
    </location>
</feature>
<keyword evidence="2" id="KW-0472">Membrane</keyword>
<feature type="transmembrane region" description="Helical" evidence="2">
    <location>
        <begin position="130"/>
        <end position="154"/>
    </location>
</feature>
<accession>A0A8T8SH07</accession>
<evidence type="ECO:0000256" key="2">
    <source>
        <dbReference type="SAM" id="Phobius"/>
    </source>
</evidence>
<name>A0A8T8SH07_9BASI</name>
<dbReference type="Proteomes" id="UP000077521">
    <property type="component" value="Unassembled WGS sequence"/>
</dbReference>
<proteinExistence type="predicted"/>
<evidence type="ECO:0000313" key="4">
    <source>
        <dbReference type="Proteomes" id="UP000077521"/>
    </source>
</evidence>
<feature type="region of interest" description="Disordered" evidence="1">
    <location>
        <begin position="66"/>
        <end position="87"/>
    </location>
</feature>
<reference evidence="3" key="1">
    <citation type="submission" date="2016-04" db="EMBL/GenBank/DDBJ databases">
        <authorList>
            <person name="Nguyen H.D."/>
            <person name="Samba Siva P."/>
            <person name="Cullis J."/>
            <person name="Levesque C.A."/>
            <person name="Hambleton S."/>
        </authorList>
    </citation>
    <scope>NUCLEOTIDE SEQUENCE</scope>
    <source>
        <strain evidence="3">DAOMC 236416</strain>
    </source>
</reference>
<dbReference type="EMBL" id="LWDF02001133">
    <property type="protein sequence ID" value="KAE8240212.1"/>
    <property type="molecule type" value="Genomic_DNA"/>
</dbReference>
<gene>
    <name evidence="3" type="ORF">A4X13_0g7897</name>
</gene>
<comment type="caution">
    <text evidence="3">The sequence shown here is derived from an EMBL/GenBank/DDBJ whole genome shotgun (WGS) entry which is preliminary data.</text>
</comment>